<evidence type="ECO:0000259" key="2">
    <source>
        <dbReference type="PROSITE" id="PS51671"/>
    </source>
</evidence>
<proteinExistence type="predicted"/>
<organism evidence="3 4">
    <name type="scientific">Paraglaciecola algarum</name>
    <dbReference type="NCBI Taxonomy" id="3050085"/>
    <lineage>
        <taxon>Bacteria</taxon>
        <taxon>Pseudomonadati</taxon>
        <taxon>Pseudomonadota</taxon>
        <taxon>Gammaproteobacteria</taxon>
        <taxon>Alteromonadales</taxon>
        <taxon>Alteromonadaceae</taxon>
        <taxon>Paraglaciecola</taxon>
    </lineage>
</organism>
<dbReference type="PROSITE" id="PS51671">
    <property type="entry name" value="ACT"/>
    <property type="match status" value="1"/>
</dbReference>
<evidence type="ECO:0000256" key="1">
    <source>
        <dbReference type="PIRNR" id="PIRNR028103"/>
    </source>
</evidence>
<dbReference type="PANTHER" id="PTHR34875">
    <property type="entry name" value="UPF0237 PROTEIN MJ1558"/>
    <property type="match status" value="1"/>
</dbReference>
<dbReference type="PIRSF" id="PIRSF028103">
    <property type="entry name" value="GcvR"/>
    <property type="match status" value="1"/>
</dbReference>
<dbReference type="InterPro" id="IPR045865">
    <property type="entry name" value="ACT-like_dom_sf"/>
</dbReference>
<comment type="subcellular location">
    <subcellularLocation>
        <location evidence="1">Cytoplasm</location>
    </subcellularLocation>
</comment>
<protein>
    <recommendedName>
        <fullName evidence="1">Glycine cleavage system transcriptional repressor</fullName>
    </recommendedName>
</protein>
<dbReference type="InterPro" id="IPR050990">
    <property type="entry name" value="UPF0237/GcvR_regulator"/>
</dbReference>
<name>A0ABS9D920_9ALTE</name>
<dbReference type="PANTHER" id="PTHR34875:SF6">
    <property type="entry name" value="UPF0237 PROTEIN MJ1558"/>
    <property type="match status" value="1"/>
</dbReference>
<dbReference type="EMBL" id="JAKGAS010000004">
    <property type="protein sequence ID" value="MCF2948294.1"/>
    <property type="molecule type" value="Genomic_DNA"/>
</dbReference>
<keyword evidence="4" id="KW-1185">Reference proteome</keyword>
<accession>A0ABS9D920</accession>
<evidence type="ECO:0000313" key="4">
    <source>
        <dbReference type="Proteomes" id="UP001521137"/>
    </source>
</evidence>
<keyword evidence="1" id="KW-0678">Repressor</keyword>
<dbReference type="InterPro" id="IPR002912">
    <property type="entry name" value="ACT_dom"/>
</dbReference>
<dbReference type="Proteomes" id="UP001521137">
    <property type="component" value="Unassembled WGS sequence"/>
</dbReference>
<evidence type="ECO:0000313" key="3">
    <source>
        <dbReference type="EMBL" id="MCF2948294.1"/>
    </source>
</evidence>
<reference evidence="3 4" key="1">
    <citation type="submission" date="2022-01" db="EMBL/GenBank/DDBJ databases">
        <title>Paraglaciecola sp. G1-23.</title>
        <authorList>
            <person name="Jin M.S."/>
            <person name="Han D.M."/>
            <person name="Kim H.M."/>
            <person name="Jeon C.O."/>
        </authorList>
    </citation>
    <scope>NUCLEOTIDE SEQUENCE [LARGE SCALE GENOMIC DNA]</scope>
    <source>
        <strain evidence="3 4">G1-23</strain>
    </source>
</reference>
<dbReference type="CDD" id="cd02116">
    <property type="entry name" value="ACT"/>
    <property type="match status" value="1"/>
</dbReference>
<comment type="caution">
    <text evidence="3">The sequence shown here is derived from an EMBL/GenBank/DDBJ whole genome shotgun (WGS) entry which is preliminary data.</text>
</comment>
<gene>
    <name evidence="3" type="ORF">L0668_09270</name>
</gene>
<feature type="domain" description="ACT" evidence="2">
    <location>
        <begin position="88"/>
        <end position="167"/>
    </location>
</feature>
<sequence>MKPMIFTLVGQDKPGLINDLAQTVYDLGGNWLGSNLSHMAGHFAGFVQIDLPVEKHPDLLNIFSQHPHLKIHLLAAEESNDEDRQTAKIEITGNDRKGIVQELTNTLNQFNLNILKFDSSCQSAPNWGGILFTATSIITVSNDFDLEDLRESLESVANDLMVDIEIQ</sequence>
<dbReference type="CDD" id="cd04869">
    <property type="entry name" value="ACT_GcvR_2"/>
    <property type="match status" value="1"/>
</dbReference>
<dbReference type="Gene3D" id="3.30.70.260">
    <property type="match status" value="2"/>
</dbReference>
<dbReference type="InterPro" id="IPR016867">
    <property type="entry name" value="GcvR"/>
</dbReference>
<keyword evidence="1" id="KW-0963">Cytoplasm</keyword>
<dbReference type="SUPFAM" id="SSF55021">
    <property type="entry name" value="ACT-like"/>
    <property type="match status" value="2"/>
</dbReference>
<dbReference type="RefSeq" id="WP_235311994.1">
    <property type="nucleotide sequence ID" value="NZ_JAKGAS010000004.1"/>
</dbReference>
<keyword evidence="1" id="KW-0804">Transcription</keyword>
<dbReference type="Pfam" id="PF13740">
    <property type="entry name" value="ACT_6"/>
    <property type="match status" value="1"/>
</dbReference>